<evidence type="ECO:0000313" key="11">
    <source>
        <dbReference type="Proteomes" id="UP000298805"/>
    </source>
</evidence>
<comment type="function">
    <text evidence="7">Provides the (R)-glutamate required for cell wall biosynthesis.</text>
</comment>
<keyword evidence="4 7" id="KW-0573">Peptidoglycan synthesis</keyword>
<dbReference type="NCBIfam" id="TIGR00067">
    <property type="entry name" value="glut_race"/>
    <property type="match status" value="1"/>
</dbReference>
<keyword evidence="11" id="KW-1185">Reference proteome</keyword>
<dbReference type="PROSITE" id="PS00924">
    <property type="entry name" value="ASP_GLU_RACEMASE_2"/>
    <property type="match status" value="1"/>
</dbReference>
<evidence type="ECO:0000313" key="10">
    <source>
        <dbReference type="Proteomes" id="UP000272781"/>
    </source>
</evidence>
<accession>A0AAJ4RCJ1</accession>
<evidence type="ECO:0000256" key="5">
    <source>
        <dbReference type="ARBA" id="ARBA00023235"/>
    </source>
</evidence>
<evidence type="ECO:0000313" key="9">
    <source>
        <dbReference type="EMBL" id="ROR39971.1"/>
    </source>
</evidence>
<dbReference type="Proteomes" id="UP000298805">
    <property type="component" value="Chromosome"/>
</dbReference>
<dbReference type="InterPro" id="IPR001920">
    <property type="entry name" value="Asp/Glu_race"/>
</dbReference>
<feature type="binding site" evidence="7">
    <location>
        <begin position="39"/>
        <end position="40"/>
    </location>
    <ligand>
        <name>substrate</name>
    </ligand>
</feature>
<feature type="active site" description="Proton donor/acceptor" evidence="7">
    <location>
        <position position="180"/>
    </location>
</feature>
<dbReference type="GO" id="GO:0009252">
    <property type="term" value="P:peptidoglycan biosynthetic process"/>
    <property type="evidence" value="ECO:0007669"/>
    <property type="project" value="UniProtKB-UniRule"/>
</dbReference>
<dbReference type="GO" id="GO:0071555">
    <property type="term" value="P:cell wall organization"/>
    <property type="evidence" value="ECO:0007669"/>
    <property type="project" value="UniProtKB-KW"/>
</dbReference>
<organism evidence="9 10">
    <name type="scientific">Caminibacter pacificus</name>
    <dbReference type="NCBI Taxonomy" id="1424653"/>
    <lineage>
        <taxon>Bacteria</taxon>
        <taxon>Pseudomonadati</taxon>
        <taxon>Campylobacterota</taxon>
        <taxon>Epsilonproteobacteria</taxon>
        <taxon>Nautiliales</taxon>
        <taxon>Nautiliaceae</taxon>
        <taxon>Caminibacter</taxon>
    </lineage>
</organism>
<dbReference type="EC" id="5.1.1.3" evidence="2 7"/>
<dbReference type="EMBL" id="CP027432">
    <property type="protein sequence ID" value="QCI27851.1"/>
    <property type="molecule type" value="Genomic_DNA"/>
</dbReference>
<dbReference type="Pfam" id="PF01177">
    <property type="entry name" value="Asp_Glu_race"/>
    <property type="match status" value="1"/>
</dbReference>
<sequence length="248" mass="28017">MKCGVFDSGIGGLSVAREILNAKLFDEIIYFGDTARVPYGNKNESTIIRYSLEALEFLKNFDIDFLIVACNSASSVAIEELKKEASFPVIGVIEAGVKAIENEKKDANILLTGTKRTINSQKYQHLLKQKGFKKIIPKATPLFVPLVEEGIVEGKIVDEVFDLYFHDIKKDEIDLIILGCTHYPFLEKSFKKHFKNAKLIHSGQAIVKMLKNDFSLKEKKESKIKLFASDNPEELRSRAKEWLNSSQV</sequence>
<evidence type="ECO:0000256" key="3">
    <source>
        <dbReference type="ARBA" id="ARBA00022960"/>
    </source>
</evidence>
<dbReference type="PANTHER" id="PTHR21198:SF2">
    <property type="entry name" value="GLUTAMATE RACEMASE"/>
    <property type="match status" value="1"/>
</dbReference>
<dbReference type="GO" id="GO:0008360">
    <property type="term" value="P:regulation of cell shape"/>
    <property type="evidence" value="ECO:0007669"/>
    <property type="project" value="UniProtKB-KW"/>
</dbReference>
<dbReference type="PROSITE" id="PS00923">
    <property type="entry name" value="ASP_GLU_RACEMASE_1"/>
    <property type="match status" value="1"/>
</dbReference>
<proteinExistence type="inferred from homology"/>
<dbReference type="RefSeq" id="WP_123352356.1">
    <property type="nucleotide sequence ID" value="NZ_CP027432.2"/>
</dbReference>
<comment type="catalytic activity">
    <reaction evidence="1 7">
        <text>L-glutamate = D-glutamate</text>
        <dbReference type="Rhea" id="RHEA:12813"/>
        <dbReference type="ChEBI" id="CHEBI:29985"/>
        <dbReference type="ChEBI" id="CHEBI:29986"/>
        <dbReference type="EC" id="5.1.1.3"/>
    </reaction>
</comment>
<dbReference type="InterPro" id="IPR018187">
    <property type="entry name" value="Asp/Glu_racemase_AS_1"/>
</dbReference>
<name>A0AAJ4RCJ1_9BACT</name>
<dbReference type="HAMAP" id="MF_00258">
    <property type="entry name" value="Glu_racemase"/>
    <property type="match status" value="1"/>
</dbReference>
<dbReference type="EMBL" id="RJVK01000002">
    <property type="protein sequence ID" value="ROR39971.1"/>
    <property type="molecule type" value="Genomic_DNA"/>
</dbReference>
<feature type="binding site" evidence="7">
    <location>
        <begin position="181"/>
        <end position="182"/>
    </location>
    <ligand>
        <name>substrate</name>
    </ligand>
</feature>
<comment type="similarity">
    <text evidence="7">Belongs to the aspartate/glutamate racemases family.</text>
</comment>
<reference evidence="11" key="1">
    <citation type="submission" date="2018-03" db="EMBL/GenBank/DDBJ databases">
        <title>A comparative analysis of the Nautiliaceae.</title>
        <authorList>
            <person name="Grosche A."/>
            <person name="Smedile F."/>
            <person name="Vetriani C."/>
        </authorList>
    </citation>
    <scope>NUCLEOTIDE SEQUENCE [LARGE SCALE GENOMIC DNA]</scope>
    <source>
        <strain evidence="11">TB6</strain>
    </source>
</reference>
<keyword evidence="3 7" id="KW-0133">Cell shape</keyword>
<keyword evidence="5 7" id="KW-0413">Isomerase</keyword>
<comment type="pathway">
    <text evidence="7">Cell wall biogenesis; peptidoglycan biosynthesis.</text>
</comment>
<reference evidence="9 10" key="2">
    <citation type="submission" date="2018-11" db="EMBL/GenBank/DDBJ databases">
        <title>Genomic Encyclopedia of Type Strains, Phase IV (KMG-IV): sequencing the most valuable type-strain genomes for metagenomic binning, comparative biology and taxonomic classification.</title>
        <authorList>
            <person name="Goeker M."/>
        </authorList>
    </citation>
    <scope>NUCLEOTIDE SEQUENCE [LARGE SCALE GENOMIC DNA]</scope>
    <source>
        <strain evidence="9 10">DSM 27783</strain>
    </source>
</reference>
<evidence type="ECO:0000256" key="6">
    <source>
        <dbReference type="ARBA" id="ARBA00023316"/>
    </source>
</evidence>
<feature type="binding site" evidence="7">
    <location>
        <begin position="7"/>
        <end position="8"/>
    </location>
    <ligand>
        <name>substrate</name>
    </ligand>
</feature>
<dbReference type="GO" id="GO:0008881">
    <property type="term" value="F:glutamate racemase activity"/>
    <property type="evidence" value="ECO:0007669"/>
    <property type="project" value="UniProtKB-UniRule"/>
</dbReference>
<feature type="active site" description="Proton donor/acceptor" evidence="7">
    <location>
        <position position="70"/>
    </location>
</feature>
<dbReference type="Gene3D" id="3.40.50.1860">
    <property type="match status" value="2"/>
</dbReference>
<evidence type="ECO:0000256" key="7">
    <source>
        <dbReference type="HAMAP-Rule" id="MF_00258"/>
    </source>
</evidence>
<dbReference type="InterPro" id="IPR004391">
    <property type="entry name" value="Glu_race"/>
</dbReference>
<gene>
    <name evidence="7" type="primary">murI</name>
    <name evidence="8" type="ORF">C6V80_02385</name>
    <name evidence="9" type="ORF">EDC58_0951</name>
</gene>
<dbReference type="FunFam" id="3.40.50.1860:FF:000001">
    <property type="entry name" value="Glutamate racemase"/>
    <property type="match status" value="1"/>
</dbReference>
<feature type="binding site" evidence="7">
    <location>
        <begin position="71"/>
        <end position="72"/>
    </location>
    <ligand>
        <name>substrate</name>
    </ligand>
</feature>
<reference evidence="8" key="3">
    <citation type="submission" date="2019-06" db="EMBL/GenBank/DDBJ databases">
        <title>A comparative analysis of the Nautiliaceae.</title>
        <authorList>
            <person name="Grosche A."/>
            <person name="Smedile F."/>
            <person name="Vetriani C."/>
        </authorList>
    </citation>
    <scope>NUCLEOTIDE SEQUENCE</scope>
    <source>
        <strain evidence="8">TB6</strain>
    </source>
</reference>
<evidence type="ECO:0000256" key="2">
    <source>
        <dbReference type="ARBA" id="ARBA00013090"/>
    </source>
</evidence>
<dbReference type="PANTHER" id="PTHR21198">
    <property type="entry name" value="GLUTAMATE RACEMASE"/>
    <property type="match status" value="1"/>
</dbReference>
<protein>
    <recommendedName>
        <fullName evidence="2 7">Glutamate racemase</fullName>
        <ecNumber evidence="2 7">5.1.1.3</ecNumber>
    </recommendedName>
</protein>
<keyword evidence="6 7" id="KW-0961">Cell wall biogenesis/degradation</keyword>
<dbReference type="InterPro" id="IPR015942">
    <property type="entry name" value="Asp/Glu/hydantoin_racemase"/>
</dbReference>
<dbReference type="SUPFAM" id="SSF53681">
    <property type="entry name" value="Aspartate/glutamate racemase"/>
    <property type="match status" value="2"/>
</dbReference>
<evidence type="ECO:0000313" key="8">
    <source>
        <dbReference type="EMBL" id="QCI27851.1"/>
    </source>
</evidence>
<dbReference type="InterPro" id="IPR033134">
    <property type="entry name" value="Asp/Glu_racemase_AS_2"/>
</dbReference>
<dbReference type="Proteomes" id="UP000272781">
    <property type="component" value="Unassembled WGS sequence"/>
</dbReference>
<dbReference type="AlphaFoldDB" id="A0AAJ4RCJ1"/>
<evidence type="ECO:0000256" key="4">
    <source>
        <dbReference type="ARBA" id="ARBA00022984"/>
    </source>
</evidence>
<evidence type="ECO:0000256" key="1">
    <source>
        <dbReference type="ARBA" id="ARBA00001602"/>
    </source>
</evidence>